<sequence>MYLVTEYLDTYVQSDSTTPKTYEDELRIGTYNSGGVVARSFVKIPTAQVAGARIIWAQLELYNFWSSHCTPTEWWVYHTGGVSESTVWSSQPQWISHQRSMTSSAGNTSCPGGAWVRPDVTGAIQWTADRGYSEMTFGLRAANESDSFTWKKFNSVDYGEYIPAVIGSYQHAPLVPSSLKVEPASAMGAGVADATPQLSAVIDDPNGEMITATFQVNTPQGQTVGLYSAAVDTTPGGDVSATVGVPADVLAEGSIYAFRVKASDSVLESAWSGWRFFVVDTVDPGAPVVTSTDFPGDGTWHKDAGQAGTFTFSMASADASVVAYRWGLDGEPRAENTVSVTSGASGTATVTPSTVGPHVLKVVAIDHSGNESQPASYSFRVGQAGILAPADGARIVRRTRVEVGTNDTSLTHQKLQWRRGPDSTDIQDVPAAALATSAGAAVGSGFVARSVLGQFTTWDAVSTIGSVGGPVQVRAVLAKDTAGTGVTYTQWVTLTVDPNAAGAASTQIGPGSVNLLTGDHSLSVTDVEEFGLSIVRTGSSRDTDSGYELQQDQLSETQRKASALADVQNGTATVAVDSGRFHEGGTSFKVAPNGSTTDSYASVGGDVGGLRLALAGGRSYRVTGWVYVPAGTGLSAQHARGLSLAVFWKKDGVYNEPATSGALTPRPTKTDMWQEVSVDVTIPAGVTEAFVRLYNGNSDPGKVVYFDDLSVRQLWAPFGKQWATGTIDAASGTAYTKITMPQPEVVAVHLTGGGEIWFTRGGSQNWYPEPGAEALQLTQPSTDSWRLTQIDGAVTDFVRNGSTGDFVVTTTAPPAASGKARHIYTPGADGVQRLTRIIAPIEPGVDDTSGCTTPTPARGCEVLELEYASSTTATSTTPGLFNGQVAYGYIWSWDGTAMTKVRVTQYAYDTAGRLVEVFDPRIEAAGGQRQVTRYGYDDAGRITSVTAAGEEPYTFTYGPGGTELTGAGDLIASAPGRLLNVSRASLVQGTTAQLGPVNTTTLVYGVPLTRAAGGPYDLDAVSLARWSQKDGPTDATAVFGPGTPAVPTTATPTQPGPDGYGSATVHYLDAAGWEVNTASPAGPNAPVDGFIDTAEYDRNGNTVRTLDATNRLLALRALPQAEAMLDALEMETASSASVATTLDTVSRYSEDGLDLLVQVGPAQVLANPNDPSTTQVLRPRTTNVYDEGKPDGASYHLVTTSTTDAVKLAGDPFTTGGEDPLSTRTTFDPVDGAAKLGPTSGWVHKGATSVTVDAGQPTALTSTVVYDAKGRAIKSSKPGSTASDTGTVRTVFWTAGTNPDDASCGDTPEWAGQPCTTSAAGAVTGHDPARMGADLAIKRAEAYNRYGNPTIVSDYVGSGASQVKRTTTTTYDAADRVTSVEITGTGTGAGLAIAKTTTTYDPVTGDVVKNASVNASGAETAAITQEYDRLGRLIKYTDSAGGWTRTTYDRFGQPATVTNSTGASTTFYYDRAVEPRGFVTKQTDSVAGDIVPTWGPDGQLESQALPGGIKLTIGYDAARVPVKRTYTRVSDGGLITSDSVVENHRGQIIQHAGSDTGTSTYTYDRLGRLIRTDDRAVDTSCTTRAYGFDTHTNRTSLTTATAAAGQACPGAGVATAAGATTTTSAYDSADRLVSTSGSGGSLWAYDAFGRITSMPATDTTGQTVTATSSYYLSDLVASQEVPGVERTTWGLDPVMRHATQDDDTWLNGEWADDTKKTFHFDGDSDEPAWVVEDAHLANPTKITRYVEGLDGALAVQTSATGDRVLQLVDLHGDVTATLPIPDGAADASWTQVRVQDFNEFGAPQPTTSGQAPSGADNRYGWLGGAQRNADTPTGTILMGVRVYHPATGRFLQTDPVAGGSANEYDYCNADPVNCTDLAGTFTIDWKKAIKTIAVIGSIASFIPGPIGAAAGAISAVAYAASGNTTMALTMGAVAAAQLVGAGPAVRVAASAISVAKKAGTVARSVPRAARAAASAARDGYDAVRIVVSARRSTGMAPEFGKQLAVSERAAGWAGRLWTLRGRTTSIGGRMSGDKLRGYRPPTFKPAHNIRQANFERRAIPRGPYPNNYHVRVK</sequence>
<accession>A0AA41UE43</accession>
<dbReference type="PANTHER" id="PTHR32305:SF15">
    <property type="entry name" value="PROTEIN RHSA-RELATED"/>
    <property type="match status" value="1"/>
</dbReference>
<dbReference type="Pfam" id="PF05593">
    <property type="entry name" value="RHS_repeat"/>
    <property type="match status" value="1"/>
</dbReference>
<dbReference type="NCBIfam" id="NF033679">
    <property type="entry name" value="DNRLRE_dom"/>
    <property type="match status" value="1"/>
</dbReference>
<proteinExistence type="predicted"/>
<comment type="caution">
    <text evidence="1">The sequence shown here is derived from an EMBL/GenBank/DDBJ whole genome shotgun (WGS) entry which is preliminary data.</text>
</comment>
<name>A0AA41UE43_9MICO</name>
<evidence type="ECO:0000313" key="2">
    <source>
        <dbReference type="Proteomes" id="UP001165405"/>
    </source>
</evidence>
<dbReference type="NCBIfam" id="TIGR03696">
    <property type="entry name" value="Rhs_assc_core"/>
    <property type="match status" value="1"/>
</dbReference>
<keyword evidence="2" id="KW-1185">Reference proteome</keyword>
<dbReference type="Gene3D" id="2.180.10.10">
    <property type="entry name" value="RHS repeat-associated core"/>
    <property type="match status" value="1"/>
</dbReference>
<organism evidence="1 2">
    <name type="scientific">Antribacter soli</name>
    <dbReference type="NCBI Taxonomy" id="2910976"/>
    <lineage>
        <taxon>Bacteria</taxon>
        <taxon>Bacillati</taxon>
        <taxon>Actinomycetota</taxon>
        <taxon>Actinomycetes</taxon>
        <taxon>Micrococcales</taxon>
        <taxon>Promicromonosporaceae</taxon>
        <taxon>Antribacter</taxon>
    </lineage>
</organism>
<dbReference type="InterPro" id="IPR022385">
    <property type="entry name" value="Rhs_assc_core"/>
</dbReference>
<gene>
    <name evidence="1" type="ORF">L1785_22345</name>
</gene>
<dbReference type="Proteomes" id="UP001165405">
    <property type="component" value="Unassembled WGS sequence"/>
</dbReference>
<protein>
    <submittedName>
        <fullName evidence="1">DNRLRE domain-containing protein</fullName>
    </submittedName>
</protein>
<dbReference type="Gene3D" id="2.60.120.260">
    <property type="entry name" value="Galactose-binding domain-like"/>
    <property type="match status" value="1"/>
</dbReference>
<dbReference type="PANTHER" id="PTHR32305">
    <property type="match status" value="1"/>
</dbReference>
<reference evidence="1" key="1">
    <citation type="submission" date="2022-01" db="EMBL/GenBank/DDBJ databases">
        <title>Antribacter sp. nov., isolated from Guizhou of China.</title>
        <authorList>
            <person name="Chengliang C."/>
            <person name="Ya Z."/>
        </authorList>
    </citation>
    <scope>NUCLEOTIDE SEQUENCE</scope>
    <source>
        <strain evidence="1">KLBMP 9083</strain>
    </source>
</reference>
<dbReference type="InterPro" id="IPR031325">
    <property type="entry name" value="RHS_repeat"/>
</dbReference>
<dbReference type="InterPro" id="IPR050708">
    <property type="entry name" value="T6SS_VgrG/RHS"/>
</dbReference>
<evidence type="ECO:0000313" key="1">
    <source>
        <dbReference type="EMBL" id="MCF4123704.1"/>
    </source>
</evidence>
<dbReference type="EMBL" id="JAKGSG010000069">
    <property type="protein sequence ID" value="MCF4123704.1"/>
    <property type="molecule type" value="Genomic_DNA"/>
</dbReference>